<dbReference type="InterPro" id="IPR027961">
    <property type="entry name" value="DUF4442"/>
</dbReference>
<dbReference type="SUPFAM" id="SSF54637">
    <property type="entry name" value="Thioesterase/thiol ester dehydrase-isomerase"/>
    <property type="match status" value="1"/>
</dbReference>
<dbReference type="AlphaFoldDB" id="A0A6S6RYT7"/>
<dbReference type="CDD" id="cd03443">
    <property type="entry name" value="PaaI_thioesterase"/>
    <property type="match status" value="1"/>
</dbReference>
<dbReference type="InterPro" id="IPR029069">
    <property type="entry name" value="HotDog_dom_sf"/>
</dbReference>
<gene>
    <name evidence="1" type="ORF">HELGO_WM28888</name>
</gene>
<protein>
    <recommendedName>
        <fullName evidence="2">DUF4442 domain-containing protein</fullName>
    </recommendedName>
</protein>
<sequence>MNIDLNLDLLKILPFANYIGVKARNKKELELAPHKNVENHIGTVHAAAQFTLAETQSGLYMLSLFPEFADDVVPLLRSSNIQYKFPATTELVALATVSQEAKEKFERQFLRKGRAMLVVQVEVKNTEGVVTMLGDFGWFIQRKEFLE</sequence>
<organism evidence="1">
    <name type="scientific">uncultured Sulfurovum sp</name>
    <dbReference type="NCBI Taxonomy" id="269237"/>
    <lineage>
        <taxon>Bacteria</taxon>
        <taxon>Pseudomonadati</taxon>
        <taxon>Campylobacterota</taxon>
        <taxon>Epsilonproteobacteria</taxon>
        <taxon>Campylobacterales</taxon>
        <taxon>Sulfurovaceae</taxon>
        <taxon>Sulfurovum</taxon>
        <taxon>environmental samples</taxon>
    </lineage>
</organism>
<name>A0A6S6RYT7_9BACT</name>
<proteinExistence type="predicted"/>
<reference evidence="1" key="1">
    <citation type="submission" date="2020-01" db="EMBL/GenBank/DDBJ databases">
        <authorList>
            <person name="Meier V. D."/>
            <person name="Meier V D."/>
        </authorList>
    </citation>
    <scope>NUCLEOTIDE SEQUENCE</scope>
    <source>
        <strain evidence="1">HLG_WM_MAG_03</strain>
    </source>
</reference>
<dbReference type="EMBL" id="CACVAR010000024">
    <property type="protein sequence ID" value="CAA6799001.1"/>
    <property type="molecule type" value="Genomic_DNA"/>
</dbReference>
<accession>A0A6S6RYT7</accession>
<dbReference type="Gene3D" id="3.10.129.10">
    <property type="entry name" value="Hotdog Thioesterase"/>
    <property type="match status" value="1"/>
</dbReference>
<evidence type="ECO:0000313" key="1">
    <source>
        <dbReference type="EMBL" id="CAA6799001.1"/>
    </source>
</evidence>
<dbReference type="Pfam" id="PF14539">
    <property type="entry name" value="DUF4442"/>
    <property type="match status" value="1"/>
</dbReference>
<evidence type="ECO:0008006" key="2">
    <source>
        <dbReference type="Google" id="ProtNLM"/>
    </source>
</evidence>